<dbReference type="GO" id="GO:0003700">
    <property type="term" value="F:DNA-binding transcription factor activity"/>
    <property type="evidence" value="ECO:0007669"/>
    <property type="project" value="InterPro"/>
</dbReference>
<evidence type="ECO:0000313" key="11">
    <source>
        <dbReference type="EMBL" id="GMH27952.1"/>
    </source>
</evidence>
<dbReference type="PANTHER" id="PTHR10015:SF322">
    <property type="entry name" value="HEAT STRESS TRANSCRIPTION FACTOR A-7A"/>
    <property type="match status" value="1"/>
</dbReference>
<evidence type="ECO:0000256" key="3">
    <source>
        <dbReference type="ARBA" id="ARBA00023015"/>
    </source>
</evidence>
<evidence type="ECO:0000259" key="10">
    <source>
        <dbReference type="PROSITE" id="PS00434"/>
    </source>
</evidence>
<feature type="domain" description="HSF-type DNA-binding" evidence="10">
    <location>
        <begin position="82"/>
        <end position="106"/>
    </location>
</feature>
<comment type="caution">
    <text evidence="11">The sequence shown here is derived from an EMBL/GenBank/DDBJ whole genome shotgun (WGS) entry which is preliminary data.</text>
</comment>
<dbReference type="SUPFAM" id="SSF46785">
    <property type="entry name" value="Winged helix' DNA-binding domain"/>
    <property type="match status" value="1"/>
</dbReference>
<reference evidence="11" key="1">
    <citation type="submission" date="2023-05" db="EMBL/GenBank/DDBJ databases">
        <title>Nepenthes gracilis genome sequencing.</title>
        <authorList>
            <person name="Fukushima K."/>
        </authorList>
    </citation>
    <scope>NUCLEOTIDE SEQUENCE</scope>
    <source>
        <strain evidence="11">SING2019-196</strain>
    </source>
</reference>
<dbReference type="PROSITE" id="PS00434">
    <property type="entry name" value="HSF_DOMAIN"/>
    <property type="match status" value="1"/>
</dbReference>
<proteinExistence type="inferred from homology"/>
<dbReference type="GO" id="GO:0000978">
    <property type="term" value="F:RNA polymerase II cis-regulatory region sequence-specific DNA binding"/>
    <property type="evidence" value="ECO:0007669"/>
    <property type="project" value="TreeGrafter"/>
</dbReference>
<keyword evidence="5" id="KW-0238">DNA-binding</keyword>
<dbReference type="Gene3D" id="1.10.10.10">
    <property type="entry name" value="Winged helix-like DNA-binding domain superfamily/Winged helix DNA-binding domain"/>
    <property type="match status" value="1"/>
</dbReference>
<evidence type="ECO:0000256" key="2">
    <source>
        <dbReference type="ARBA" id="ARBA00022553"/>
    </source>
</evidence>
<dbReference type="FunFam" id="1.10.10.10:FF:000057">
    <property type="entry name" value="Heat shock transcription factor 1"/>
    <property type="match status" value="1"/>
</dbReference>
<evidence type="ECO:0000256" key="1">
    <source>
        <dbReference type="ARBA" id="ARBA00004123"/>
    </source>
</evidence>
<keyword evidence="9" id="KW-0175">Coiled coil</keyword>
<keyword evidence="3" id="KW-0805">Transcription regulation</keyword>
<keyword evidence="7" id="KW-0539">Nucleus</keyword>
<dbReference type="EMBL" id="BSYO01000033">
    <property type="protein sequence ID" value="GMH27952.1"/>
    <property type="molecule type" value="Genomic_DNA"/>
</dbReference>
<dbReference type="InterPro" id="IPR036388">
    <property type="entry name" value="WH-like_DNA-bd_sf"/>
</dbReference>
<feature type="coiled-coil region" evidence="9">
    <location>
        <begin position="158"/>
        <end position="192"/>
    </location>
</feature>
<dbReference type="Pfam" id="PF00447">
    <property type="entry name" value="HSF_DNA-bind"/>
    <property type="match status" value="1"/>
</dbReference>
<dbReference type="GO" id="GO:0006357">
    <property type="term" value="P:regulation of transcription by RNA polymerase II"/>
    <property type="evidence" value="ECO:0007669"/>
    <property type="project" value="TreeGrafter"/>
</dbReference>
<name>A0AAD3TEJ7_NEPGR</name>
<dbReference type="PRINTS" id="PR00056">
    <property type="entry name" value="HSFDOMAIN"/>
</dbReference>
<keyword evidence="6" id="KW-0804">Transcription</keyword>
<comment type="subcellular location">
    <subcellularLocation>
        <location evidence="1">Nucleus</location>
    </subcellularLocation>
</comment>
<evidence type="ECO:0000256" key="4">
    <source>
        <dbReference type="ARBA" id="ARBA00023016"/>
    </source>
</evidence>
<evidence type="ECO:0000313" key="12">
    <source>
        <dbReference type="Proteomes" id="UP001279734"/>
    </source>
</evidence>
<evidence type="ECO:0000256" key="9">
    <source>
        <dbReference type="SAM" id="Coils"/>
    </source>
</evidence>
<keyword evidence="2" id="KW-0597">Phosphoprotein</keyword>
<dbReference type="PANTHER" id="PTHR10015">
    <property type="entry name" value="HEAT SHOCK TRANSCRIPTION FACTOR"/>
    <property type="match status" value="1"/>
</dbReference>
<evidence type="ECO:0000256" key="7">
    <source>
        <dbReference type="ARBA" id="ARBA00023242"/>
    </source>
</evidence>
<gene>
    <name evidence="11" type="ORF">Nepgr_029795</name>
</gene>
<evidence type="ECO:0000256" key="5">
    <source>
        <dbReference type="ARBA" id="ARBA00023125"/>
    </source>
</evidence>
<dbReference type="GO" id="GO:0034605">
    <property type="term" value="P:cellular response to heat"/>
    <property type="evidence" value="ECO:0007669"/>
    <property type="project" value="TreeGrafter"/>
</dbReference>
<dbReference type="InterPro" id="IPR036390">
    <property type="entry name" value="WH_DNA-bd_sf"/>
</dbReference>
<dbReference type="Proteomes" id="UP001279734">
    <property type="component" value="Unassembled WGS sequence"/>
</dbReference>
<sequence length="306" mass="35375">MNPLCAVKEEFRESSSLTYHDIPATSPAPQPMEGLHDVGPPPFLNKTYDMVDDPATDRVVSWSRGGHSFVVRDPRAFSTDLLPRHFKHNNFSSFVRQLNTYGFRKIDPVGWEFANEAFLRGQRHLLKNIKRRRPPQPPPRQAIDPCVEVGQFEPDEEIDCLRLNKQVLMMELVKLRQQHQQTRARLRAMQERLHCVEWKQQQTVSFLARVIQNQGFLCQLARQRGKREELGEALSKKRSRAIDQLASGHHLRGPETSHNVAGFRPFKAEPMESVNRFDGSKVSELETLALEMQGYGRDRKEVEEEE</sequence>
<evidence type="ECO:0000256" key="8">
    <source>
        <dbReference type="RuleBase" id="RU004020"/>
    </source>
</evidence>
<accession>A0AAD3TEJ7</accession>
<comment type="similarity">
    <text evidence="8">Belongs to the HSF family.</text>
</comment>
<organism evidence="11 12">
    <name type="scientific">Nepenthes gracilis</name>
    <name type="common">Slender pitcher plant</name>
    <dbReference type="NCBI Taxonomy" id="150966"/>
    <lineage>
        <taxon>Eukaryota</taxon>
        <taxon>Viridiplantae</taxon>
        <taxon>Streptophyta</taxon>
        <taxon>Embryophyta</taxon>
        <taxon>Tracheophyta</taxon>
        <taxon>Spermatophyta</taxon>
        <taxon>Magnoliopsida</taxon>
        <taxon>eudicotyledons</taxon>
        <taxon>Gunneridae</taxon>
        <taxon>Pentapetalae</taxon>
        <taxon>Caryophyllales</taxon>
        <taxon>Nepenthaceae</taxon>
        <taxon>Nepenthes</taxon>
    </lineage>
</organism>
<dbReference type="AlphaFoldDB" id="A0AAD3TEJ7"/>
<keyword evidence="12" id="KW-1185">Reference proteome</keyword>
<evidence type="ECO:0000256" key="6">
    <source>
        <dbReference type="ARBA" id="ARBA00023163"/>
    </source>
</evidence>
<protein>
    <recommendedName>
        <fullName evidence="10">HSF-type DNA-binding domain-containing protein</fullName>
    </recommendedName>
</protein>
<dbReference type="GO" id="GO:0005634">
    <property type="term" value="C:nucleus"/>
    <property type="evidence" value="ECO:0007669"/>
    <property type="project" value="UniProtKB-SubCell"/>
</dbReference>
<keyword evidence="4" id="KW-0346">Stress response</keyword>
<dbReference type="InterPro" id="IPR000232">
    <property type="entry name" value="HSF_DNA-bd"/>
</dbReference>
<dbReference type="SMART" id="SM00415">
    <property type="entry name" value="HSF"/>
    <property type="match status" value="1"/>
</dbReference>